<gene>
    <name evidence="11" type="ORF">ACAOBT_LOCUS31931</name>
</gene>
<keyword evidence="3" id="KW-0716">Sensory transduction</keyword>
<keyword evidence="2" id="KW-1003">Cell membrane</keyword>
<evidence type="ECO:0000256" key="1">
    <source>
        <dbReference type="ARBA" id="ARBA00004651"/>
    </source>
</evidence>
<dbReference type="InterPro" id="IPR004117">
    <property type="entry name" value="7tm6_olfct_rcpt"/>
</dbReference>
<feature type="transmembrane region" description="Helical" evidence="10">
    <location>
        <begin position="110"/>
        <end position="134"/>
    </location>
</feature>
<keyword evidence="12" id="KW-1185">Reference proteome</keyword>
<dbReference type="GO" id="GO:0004984">
    <property type="term" value="F:olfactory receptor activity"/>
    <property type="evidence" value="ECO:0007669"/>
    <property type="project" value="InterPro"/>
</dbReference>
<accession>A0A9P0MBK0</accession>
<protein>
    <submittedName>
        <fullName evidence="11">Uncharacterized protein</fullName>
    </submittedName>
</protein>
<evidence type="ECO:0000256" key="6">
    <source>
        <dbReference type="ARBA" id="ARBA00022989"/>
    </source>
</evidence>
<feature type="transmembrane region" description="Helical" evidence="10">
    <location>
        <begin position="38"/>
        <end position="60"/>
    </location>
</feature>
<evidence type="ECO:0000313" key="11">
    <source>
        <dbReference type="EMBL" id="CAH2011058.1"/>
    </source>
</evidence>
<dbReference type="EMBL" id="CAKOFQ010008031">
    <property type="protein sequence ID" value="CAH2011058.1"/>
    <property type="molecule type" value="Genomic_DNA"/>
</dbReference>
<proteinExistence type="predicted"/>
<dbReference type="OrthoDB" id="6614360at2759"/>
<evidence type="ECO:0000256" key="3">
    <source>
        <dbReference type="ARBA" id="ARBA00022606"/>
    </source>
</evidence>
<dbReference type="GO" id="GO:0005886">
    <property type="term" value="C:plasma membrane"/>
    <property type="evidence" value="ECO:0007669"/>
    <property type="project" value="UniProtKB-SubCell"/>
</dbReference>
<comment type="caution">
    <text evidence="11">The sequence shown here is derived from an EMBL/GenBank/DDBJ whole genome shotgun (WGS) entry which is preliminary data.</text>
</comment>
<comment type="subcellular location">
    <subcellularLocation>
        <location evidence="1">Cell membrane</location>
        <topology evidence="1">Multi-pass membrane protein</topology>
    </subcellularLocation>
</comment>
<organism evidence="11 12">
    <name type="scientific">Acanthoscelides obtectus</name>
    <name type="common">Bean weevil</name>
    <name type="synonym">Bruchus obtectus</name>
    <dbReference type="NCBI Taxonomy" id="200917"/>
    <lineage>
        <taxon>Eukaryota</taxon>
        <taxon>Metazoa</taxon>
        <taxon>Ecdysozoa</taxon>
        <taxon>Arthropoda</taxon>
        <taxon>Hexapoda</taxon>
        <taxon>Insecta</taxon>
        <taxon>Pterygota</taxon>
        <taxon>Neoptera</taxon>
        <taxon>Endopterygota</taxon>
        <taxon>Coleoptera</taxon>
        <taxon>Polyphaga</taxon>
        <taxon>Cucujiformia</taxon>
        <taxon>Chrysomeloidea</taxon>
        <taxon>Chrysomelidae</taxon>
        <taxon>Bruchinae</taxon>
        <taxon>Bruchini</taxon>
        <taxon>Acanthoscelides</taxon>
    </lineage>
</organism>
<evidence type="ECO:0000256" key="8">
    <source>
        <dbReference type="ARBA" id="ARBA00023170"/>
    </source>
</evidence>
<keyword evidence="9" id="KW-0807">Transducer</keyword>
<evidence type="ECO:0000256" key="4">
    <source>
        <dbReference type="ARBA" id="ARBA00022692"/>
    </source>
</evidence>
<name>A0A9P0MBK0_ACAOB</name>
<evidence type="ECO:0000256" key="10">
    <source>
        <dbReference type="SAM" id="Phobius"/>
    </source>
</evidence>
<dbReference type="AlphaFoldDB" id="A0A9P0MBK0"/>
<evidence type="ECO:0000313" key="12">
    <source>
        <dbReference type="Proteomes" id="UP001152888"/>
    </source>
</evidence>
<keyword evidence="4 10" id="KW-0812">Transmembrane</keyword>
<reference evidence="11" key="1">
    <citation type="submission" date="2022-03" db="EMBL/GenBank/DDBJ databases">
        <authorList>
            <person name="Sayadi A."/>
        </authorList>
    </citation>
    <scope>NUCLEOTIDE SEQUENCE</scope>
</reference>
<dbReference type="Proteomes" id="UP001152888">
    <property type="component" value="Unassembled WGS sequence"/>
</dbReference>
<keyword evidence="5" id="KW-0552">Olfaction</keyword>
<keyword evidence="6 10" id="KW-1133">Transmembrane helix</keyword>
<evidence type="ECO:0000256" key="2">
    <source>
        <dbReference type="ARBA" id="ARBA00022475"/>
    </source>
</evidence>
<evidence type="ECO:0000256" key="5">
    <source>
        <dbReference type="ARBA" id="ARBA00022725"/>
    </source>
</evidence>
<evidence type="ECO:0000256" key="7">
    <source>
        <dbReference type="ARBA" id="ARBA00023136"/>
    </source>
</evidence>
<evidence type="ECO:0000256" key="9">
    <source>
        <dbReference type="ARBA" id="ARBA00023224"/>
    </source>
</evidence>
<sequence>MVFSCGLKDMRTTPENMLFESYIPDGMNFWVEFMLEHIPAYGLMLLEIALDFLICTIISLTTLQFKLLGYELETIFCNPEDTSHQTSEKIRRCNLHHTFLLSFRSKVNDAFSLLMLAYIGVVVMILCMEIYLMFQM</sequence>
<dbReference type="Pfam" id="PF02949">
    <property type="entry name" value="7tm_6"/>
    <property type="match status" value="1"/>
</dbReference>
<dbReference type="GO" id="GO:0005549">
    <property type="term" value="F:odorant binding"/>
    <property type="evidence" value="ECO:0007669"/>
    <property type="project" value="InterPro"/>
</dbReference>
<dbReference type="PANTHER" id="PTHR21137">
    <property type="entry name" value="ODORANT RECEPTOR"/>
    <property type="match status" value="1"/>
</dbReference>
<keyword evidence="7 10" id="KW-0472">Membrane</keyword>
<dbReference type="GO" id="GO:0007165">
    <property type="term" value="P:signal transduction"/>
    <property type="evidence" value="ECO:0007669"/>
    <property type="project" value="UniProtKB-KW"/>
</dbReference>
<keyword evidence="8" id="KW-0675">Receptor</keyword>
<dbReference type="PANTHER" id="PTHR21137:SF35">
    <property type="entry name" value="ODORANT RECEPTOR 19A-RELATED"/>
    <property type="match status" value="1"/>
</dbReference>